<name>A0A0N8PT57_9CHLR</name>
<dbReference type="PANTHER" id="PTHR41913:SF1">
    <property type="entry name" value="DUF1684 DOMAIN-CONTAINING PROTEIN"/>
    <property type="match status" value="1"/>
</dbReference>
<gene>
    <name evidence="1" type="ORF">SE17_02750</name>
</gene>
<comment type="caution">
    <text evidence="1">The sequence shown here is derived from an EMBL/GenBank/DDBJ whole genome shotgun (WGS) entry which is preliminary data.</text>
</comment>
<proteinExistence type="predicted"/>
<dbReference type="Pfam" id="PF07920">
    <property type="entry name" value="DUF1684"/>
    <property type="match status" value="1"/>
</dbReference>
<evidence type="ECO:0000313" key="2">
    <source>
        <dbReference type="Proteomes" id="UP000050509"/>
    </source>
</evidence>
<evidence type="ECO:0000313" key="1">
    <source>
        <dbReference type="EMBL" id="KPV54597.1"/>
    </source>
</evidence>
<dbReference type="EMBL" id="LJCR01000034">
    <property type="protein sequence ID" value="KPV54597.1"/>
    <property type="molecule type" value="Genomic_DNA"/>
</dbReference>
<sequence length="180" mass="20477">MRTIMTELEQFRAQKDTFFKTHPQSPLTAEQQAAFAGLRYFPENPDLRLVVPIETFAEKDTVVMQTSTGDERSYTRYGRLRFTVDGQDVTLTLYADEDSGAFFLPFVDALRGRETYGAGRYLDPEPLGDGQFLVDFNLAYNPYCAYNDDWSCPLTPVENWLAVPIRAGEKLFDEAKSLDA</sequence>
<dbReference type="PATRIC" id="fig|186479.3.peg.7068"/>
<dbReference type="Proteomes" id="UP000050509">
    <property type="component" value="Unassembled WGS sequence"/>
</dbReference>
<keyword evidence="2" id="KW-1185">Reference proteome</keyword>
<protein>
    <recommendedName>
        <fullName evidence="3">DUF1684 domain-containing protein</fullName>
    </recommendedName>
</protein>
<dbReference type="InterPro" id="IPR012467">
    <property type="entry name" value="DUF1684"/>
</dbReference>
<evidence type="ECO:0008006" key="3">
    <source>
        <dbReference type="Google" id="ProtNLM"/>
    </source>
</evidence>
<organism evidence="1 2">
    <name type="scientific">Kouleothrix aurantiaca</name>
    <dbReference type="NCBI Taxonomy" id="186479"/>
    <lineage>
        <taxon>Bacteria</taxon>
        <taxon>Bacillati</taxon>
        <taxon>Chloroflexota</taxon>
        <taxon>Chloroflexia</taxon>
        <taxon>Chloroflexales</taxon>
        <taxon>Roseiflexineae</taxon>
        <taxon>Roseiflexaceae</taxon>
        <taxon>Kouleothrix</taxon>
    </lineage>
</organism>
<dbReference type="Gene3D" id="6.10.250.1680">
    <property type="match status" value="1"/>
</dbReference>
<reference evidence="1 2" key="1">
    <citation type="submission" date="2015-09" db="EMBL/GenBank/DDBJ databases">
        <title>Draft genome sequence of Kouleothrix aurantiaca JCM 19913.</title>
        <authorList>
            <person name="Hemp J."/>
        </authorList>
    </citation>
    <scope>NUCLEOTIDE SEQUENCE [LARGE SCALE GENOMIC DNA]</scope>
    <source>
        <strain evidence="1 2">COM-B</strain>
    </source>
</reference>
<dbReference type="AlphaFoldDB" id="A0A0N8PT57"/>
<accession>A0A0N8PT57</accession>
<dbReference type="PANTHER" id="PTHR41913">
    <property type="entry name" value="DUF1684 DOMAIN-CONTAINING PROTEIN"/>
    <property type="match status" value="1"/>
</dbReference>